<evidence type="ECO:0000259" key="1">
    <source>
        <dbReference type="Pfam" id="PF01609"/>
    </source>
</evidence>
<organism evidence="2 3">
    <name type="scientific">Aneurinibacillus aneurinilyticus</name>
    <name type="common">Bacillus aneurinolyticus</name>
    <dbReference type="NCBI Taxonomy" id="1391"/>
    <lineage>
        <taxon>Bacteria</taxon>
        <taxon>Bacillati</taxon>
        <taxon>Bacillota</taxon>
        <taxon>Bacilli</taxon>
        <taxon>Bacillales</taxon>
        <taxon>Paenibacillaceae</taxon>
        <taxon>Aneurinibacillus group</taxon>
        <taxon>Aneurinibacillus</taxon>
    </lineage>
</organism>
<proteinExistence type="predicted"/>
<dbReference type="AlphaFoldDB" id="A0A848CTK8"/>
<evidence type="ECO:0000313" key="3">
    <source>
        <dbReference type="Proteomes" id="UP000561326"/>
    </source>
</evidence>
<evidence type="ECO:0000313" key="2">
    <source>
        <dbReference type="EMBL" id="NMF00885.1"/>
    </source>
</evidence>
<dbReference type="Pfam" id="PF01609">
    <property type="entry name" value="DDE_Tnp_1"/>
    <property type="match status" value="1"/>
</dbReference>
<accession>A0A848CTK8</accession>
<dbReference type="RefSeq" id="WP_148315805.1">
    <property type="nucleotide sequence ID" value="NZ_JABAGO010000057.1"/>
</dbReference>
<sequence length="67" mass="7383">MPHKKCPLFQIYLAVDTENELPIAADVTLSHVNDGDIEPTLMSKAAEASNTNIKFVMMDAGYESVKE</sequence>
<dbReference type="GO" id="GO:0004803">
    <property type="term" value="F:transposase activity"/>
    <property type="evidence" value="ECO:0007669"/>
    <property type="project" value="InterPro"/>
</dbReference>
<dbReference type="EMBL" id="JABAGO010000057">
    <property type="protein sequence ID" value="NMF00885.1"/>
    <property type="molecule type" value="Genomic_DNA"/>
</dbReference>
<protein>
    <submittedName>
        <fullName evidence="2">Transposase</fullName>
    </submittedName>
</protein>
<dbReference type="InterPro" id="IPR002559">
    <property type="entry name" value="Transposase_11"/>
</dbReference>
<comment type="caution">
    <text evidence="2">The sequence shown here is derived from an EMBL/GenBank/DDBJ whole genome shotgun (WGS) entry which is preliminary data.</text>
</comment>
<gene>
    <name evidence="2" type="ORF">HF838_21940</name>
</gene>
<reference evidence="2 3" key="1">
    <citation type="submission" date="2020-04" db="EMBL/GenBank/DDBJ databases">
        <authorList>
            <person name="Hitch T.C.A."/>
            <person name="Wylensek D."/>
            <person name="Clavel T."/>
        </authorList>
    </citation>
    <scope>NUCLEOTIDE SEQUENCE [LARGE SCALE GENOMIC DNA]</scope>
    <source>
        <strain evidence="2 3">WB01_D5_05</strain>
    </source>
</reference>
<dbReference type="Proteomes" id="UP000561326">
    <property type="component" value="Unassembled WGS sequence"/>
</dbReference>
<dbReference type="OrthoDB" id="5751230at2"/>
<dbReference type="GO" id="GO:0006313">
    <property type="term" value="P:DNA transposition"/>
    <property type="evidence" value="ECO:0007669"/>
    <property type="project" value="InterPro"/>
</dbReference>
<feature type="domain" description="Transposase IS4-like" evidence="1">
    <location>
        <begin position="4"/>
        <end position="65"/>
    </location>
</feature>
<name>A0A848CTK8_ANEAE</name>
<dbReference type="GO" id="GO:0003677">
    <property type="term" value="F:DNA binding"/>
    <property type="evidence" value="ECO:0007669"/>
    <property type="project" value="InterPro"/>
</dbReference>